<comment type="caution">
    <text evidence="1">The sequence shown here is derived from an EMBL/GenBank/DDBJ whole genome shotgun (WGS) entry which is preliminary data.</text>
</comment>
<protein>
    <submittedName>
        <fullName evidence="1">Uncharacterized protein</fullName>
    </submittedName>
</protein>
<accession>A0A917MW85</accession>
<dbReference type="AlphaFoldDB" id="A0A917MW85"/>
<proteinExistence type="predicted"/>
<sequence length="89" mass="10414">MSNNQSSPYYIFTEEIRLNWKENGIRMVKVAEMETGGDIRFYELTPDPEFILTDDTVYSIDSEDITELSEPVPHAKFVVHEVHLDFEDE</sequence>
<reference evidence="1" key="2">
    <citation type="submission" date="2020-09" db="EMBL/GenBank/DDBJ databases">
        <authorList>
            <person name="Sun Q."/>
            <person name="Zhou Y."/>
        </authorList>
    </citation>
    <scope>NUCLEOTIDE SEQUENCE</scope>
    <source>
        <strain evidence="1">CGMCC 1.15290</strain>
    </source>
</reference>
<dbReference type="Proteomes" id="UP000627292">
    <property type="component" value="Unassembled WGS sequence"/>
</dbReference>
<keyword evidence="2" id="KW-1185">Reference proteome</keyword>
<name>A0A917MW85_9BACT</name>
<dbReference type="RefSeq" id="WP_188952872.1">
    <property type="nucleotide sequence ID" value="NZ_BMIB01000003.1"/>
</dbReference>
<gene>
    <name evidence="1" type="ORF">GCM10011379_26010</name>
</gene>
<reference evidence="1" key="1">
    <citation type="journal article" date="2014" name="Int. J. Syst. Evol. Microbiol.">
        <title>Complete genome sequence of Corynebacterium casei LMG S-19264T (=DSM 44701T), isolated from a smear-ripened cheese.</title>
        <authorList>
            <consortium name="US DOE Joint Genome Institute (JGI-PGF)"/>
            <person name="Walter F."/>
            <person name="Albersmeier A."/>
            <person name="Kalinowski J."/>
            <person name="Ruckert C."/>
        </authorList>
    </citation>
    <scope>NUCLEOTIDE SEQUENCE</scope>
    <source>
        <strain evidence="1">CGMCC 1.15290</strain>
    </source>
</reference>
<evidence type="ECO:0000313" key="1">
    <source>
        <dbReference type="EMBL" id="GGH69072.1"/>
    </source>
</evidence>
<evidence type="ECO:0000313" key="2">
    <source>
        <dbReference type="Proteomes" id="UP000627292"/>
    </source>
</evidence>
<organism evidence="1 2">
    <name type="scientific">Filimonas zeae</name>
    <dbReference type="NCBI Taxonomy" id="1737353"/>
    <lineage>
        <taxon>Bacteria</taxon>
        <taxon>Pseudomonadati</taxon>
        <taxon>Bacteroidota</taxon>
        <taxon>Chitinophagia</taxon>
        <taxon>Chitinophagales</taxon>
        <taxon>Chitinophagaceae</taxon>
        <taxon>Filimonas</taxon>
    </lineage>
</organism>
<dbReference type="EMBL" id="BMIB01000003">
    <property type="protein sequence ID" value="GGH69072.1"/>
    <property type="molecule type" value="Genomic_DNA"/>
</dbReference>